<organism evidence="3">
    <name type="scientific">marine metagenome</name>
    <dbReference type="NCBI Taxonomy" id="408172"/>
    <lineage>
        <taxon>unclassified sequences</taxon>
        <taxon>metagenomes</taxon>
        <taxon>ecological metagenomes</taxon>
    </lineage>
</organism>
<dbReference type="Pfam" id="PF07578">
    <property type="entry name" value="LAB_N"/>
    <property type="match status" value="1"/>
</dbReference>
<protein>
    <recommendedName>
        <fullName evidence="2">Lipid A biosynthesis N-terminal domain-containing protein</fullName>
    </recommendedName>
</protein>
<dbReference type="Gene3D" id="1.20.1280.290">
    <property type="match status" value="1"/>
</dbReference>
<evidence type="ECO:0000259" key="2">
    <source>
        <dbReference type="SMART" id="SM01259"/>
    </source>
</evidence>
<feature type="domain" description="Lipid A biosynthesis N-terminal" evidence="2">
    <location>
        <begin position="9"/>
        <end position="80"/>
    </location>
</feature>
<accession>A0A381Z7F3</accession>
<feature type="transmembrane region" description="Helical" evidence="1">
    <location>
        <begin position="6"/>
        <end position="27"/>
    </location>
</feature>
<dbReference type="SMART" id="SM01259">
    <property type="entry name" value="LAB_N"/>
    <property type="match status" value="1"/>
</dbReference>
<keyword evidence="1" id="KW-0812">Transmembrane</keyword>
<reference evidence="3" key="1">
    <citation type="submission" date="2018-05" db="EMBL/GenBank/DDBJ databases">
        <authorList>
            <person name="Lanie J.A."/>
            <person name="Ng W.-L."/>
            <person name="Kazmierczak K.M."/>
            <person name="Andrzejewski T.M."/>
            <person name="Davidsen T.M."/>
            <person name="Wayne K.J."/>
            <person name="Tettelin H."/>
            <person name="Glass J.I."/>
            <person name="Rusch D."/>
            <person name="Podicherti R."/>
            <person name="Tsui H.-C.T."/>
            <person name="Winkler M.E."/>
        </authorList>
    </citation>
    <scope>NUCLEOTIDE SEQUENCE</scope>
</reference>
<proteinExistence type="predicted"/>
<dbReference type="EMBL" id="UINC01020254">
    <property type="protein sequence ID" value="SVA85216.1"/>
    <property type="molecule type" value="Genomic_DNA"/>
</dbReference>
<sequence>MTVTQWVIIGFVGQALFGARFIIQWLVSEKKGESTIPLAFWYCSIGGAVVLLTYAIHRQDPVFIVGQSLGSIVYIRNLILIDRKKKALASMGVKNE</sequence>
<feature type="transmembrane region" description="Helical" evidence="1">
    <location>
        <begin position="62"/>
        <end position="81"/>
    </location>
</feature>
<dbReference type="GO" id="GO:0009245">
    <property type="term" value="P:lipid A biosynthetic process"/>
    <property type="evidence" value="ECO:0007669"/>
    <property type="project" value="InterPro"/>
</dbReference>
<keyword evidence="1" id="KW-0472">Membrane</keyword>
<evidence type="ECO:0000313" key="3">
    <source>
        <dbReference type="EMBL" id="SVA85216.1"/>
    </source>
</evidence>
<name>A0A381Z7F3_9ZZZZ</name>
<dbReference type="PIRSF" id="PIRSF028440">
    <property type="entry name" value="UCP_LAB_N"/>
    <property type="match status" value="1"/>
</dbReference>
<evidence type="ECO:0000256" key="1">
    <source>
        <dbReference type="SAM" id="Phobius"/>
    </source>
</evidence>
<gene>
    <name evidence="3" type="ORF">METZ01_LOCUS138070</name>
</gene>
<dbReference type="AlphaFoldDB" id="A0A381Z7F3"/>
<dbReference type="InterPro" id="IPR014546">
    <property type="entry name" value="UCP028440_lipidA_biosyn"/>
</dbReference>
<keyword evidence="1" id="KW-1133">Transmembrane helix</keyword>
<feature type="transmembrane region" description="Helical" evidence="1">
    <location>
        <begin position="39"/>
        <end position="56"/>
    </location>
</feature>
<dbReference type="GO" id="GO:0008915">
    <property type="term" value="F:lipid-A-disaccharide synthase activity"/>
    <property type="evidence" value="ECO:0007669"/>
    <property type="project" value="InterPro"/>
</dbReference>
<dbReference type="GO" id="GO:0016020">
    <property type="term" value="C:membrane"/>
    <property type="evidence" value="ECO:0007669"/>
    <property type="project" value="GOC"/>
</dbReference>
<dbReference type="InterPro" id="IPR011499">
    <property type="entry name" value="Lipid_A_biosynth_N"/>
</dbReference>